<keyword evidence="6" id="KW-1185">Reference proteome</keyword>
<protein>
    <submittedName>
        <fullName evidence="5">Fimbrial protein</fullName>
    </submittedName>
</protein>
<dbReference type="OrthoDB" id="8640103at2"/>
<keyword evidence="4" id="KW-0281">Fimbrium</keyword>
<dbReference type="GO" id="GO:0043709">
    <property type="term" value="P:cell adhesion involved in single-species biofilm formation"/>
    <property type="evidence" value="ECO:0007669"/>
    <property type="project" value="TreeGrafter"/>
</dbReference>
<dbReference type="EMBL" id="NEVU01000003">
    <property type="protein sequence ID" value="OZI71922.1"/>
    <property type="molecule type" value="Genomic_DNA"/>
</dbReference>
<sequence>MRKAATPLSAASHSAGTAHCRYRFWSLSSLWNHAIRNPQSAIRNPQSAIRNPQSAIECVKLVAASLAIAGMMPTPARAVDGTITINGEIIDQTCKINGKEPPENIRVVLPKISTSALKSVGDTAGATAFTIKLSDCPDSLTGNVKAHFEPGLTTDYANGSLYAYTETTAVTTAASKIPDSPGAKVDNLGIQLANYDGSKITLGTQSPVGVGVPLTANAGKKEATLRYLASYVKTGTGTIKSGKVVSYVQYSIVYP</sequence>
<dbReference type="InterPro" id="IPR008966">
    <property type="entry name" value="Adhesion_dom_sf"/>
</dbReference>
<evidence type="ECO:0000256" key="1">
    <source>
        <dbReference type="ARBA" id="ARBA00004561"/>
    </source>
</evidence>
<dbReference type="InterPro" id="IPR036937">
    <property type="entry name" value="Adhesion_dom_fimbrial_sf"/>
</dbReference>
<evidence type="ECO:0000256" key="4">
    <source>
        <dbReference type="ARBA" id="ARBA00023263"/>
    </source>
</evidence>
<dbReference type="PANTHER" id="PTHR33420:SF3">
    <property type="entry name" value="FIMBRIAL SUBUNIT ELFA"/>
    <property type="match status" value="1"/>
</dbReference>
<dbReference type="AlphaFoldDB" id="A0A261VEE7"/>
<accession>A0A261VEE7</accession>
<comment type="caution">
    <text evidence="5">The sequence shown here is derived from an EMBL/GenBank/DDBJ whole genome shotgun (WGS) entry which is preliminary data.</text>
</comment>
<gene>
    <name evidence="5" type="ORF">CAL22_19260</name>
</gene>
<name>A0A261VEE7_9BORD</name>
<keyword evidence="3" id="KW-0732">Signal</keyword>
<comment type="similarity">
    <text evidence="2">Belongs to the fimbrial protein family.</text>
</comment>
<dbReference type="InterPro" id="IPR050263">
    <property type="entry name" value="Bact_Fimbrial_Adh_Pro"/>
</dbReference>
<evidence type="ECO:0000313" key="5">
    <source>
        <dbReference type="EMBL" id="OZI71922.1"/>
    </source>
</evidence>
<dbReference type="PANTHER" id="PTHR33420">
    <property type="entry name" value="FIMBRIAL SUBUNIT ELFA-RELATED"/>
    <property type="match status" value="1"/>
</dbReference>
<dbReference type="GO" id="GO:0009289">
    <property type="term" value="C:pilus"/>
    <property type="evidence" value="ECO:0007669"/>
    <property type="project" value="UniProtKB-SubCell"/>
</dbReference>
<evidence type="ECO:0000256" key="3">
    <source>
        <dbReference type="ARBA" id="ARBA00022729"/>
    </source>
</evidence>
<proteinExistence type="inferred from homology"/>
<evidence type="ECO:0000256" key="2">
    <source>
        <dbReference type="ARBA" id="ARBA00006671"/>
    </source>
</evidence>
<dbReference type="Gene3D" id="2.60.40.1090">
    <property type="entry name" value="Fimbrial-type adhesion domain"/>
    <property type="match status" value="1"/>
</dbReference>
<dbReference type="Proteomes" id="UP000216429">
    <property type="component" value="Unassembled WGS sequence"/>
</dbReference>
<comment type="subcellular location">
    <subcellularLocation>
        <location evidence="1">Fimbrium</location>
    </subcellularLocation>
</comment>
<reference evidence="6" key="1">
    <citation type="submission" date="2017-05" db="EMBL/GenBank/DDBJ databases">
        <title>Complete and WGS of Bordetella genogroups.</title>
        <authorList>
            <person name="Spilker T."/>
            <person name="Lipuma J."/>
        </authorList>
    </citation>
    <scope>NUCLEOTIDE SEQUENCE [LARGE SCALE GENOMIC DNA]</scope>
    <source>
        <strain evidence="6">AU6712</strain>
    </source>
</reference>
<dbReference type="InterPro" id="IPR039458">
    <property type="entry name" value="FimA-like"/>
</dbReference>
<evidence type="ECO:0000313" key="6">
    <source>
        <dbReference type="Proteomes" id="UP000216429"/>
    </source>
</evidence>
<dbReference type="Pfam" id="PF16970">
    <property type="entry name" value="FimA"/>
    <property type="match status" value="1"/>
</dbReference>
<dbReference type="SUPFAM" id="SSF49401">
    <property type="entry name" value="Bacterial adhesins"/>
    <property type="match status" value="1"/>
</dbReference>
<organism evidence="5 6">
    <name type="scientific">Bordetella genomosp. 12</name>
    <dbReference type="NCBI Taxonomy" id="463035"/>
    <lineage>
        <taxon>Bacteria</taxon>
        <taxon>Pseudomonadati</taxon>
        <taxon>Pseudomonadota</taxon>
        <taxon>Betaproteobacteria</taxon>
        <taxon>Burkholderiales</taxon>
        <taxon>Alcaligenaceae</taxon>
        <taxon>Bordetella</taxon>
    </lineage>
</organism>